<sequence length="26" mass="3074">MAVRYAISEYNLERVLIFDWGLVVCI</sequence>
<gene>
    <name evidence="1" type="ORF">D5R97_05395</name>
</gene>
<accession>A0A424YEF1</accession>
<reference evidence="1 2" key="1">
    <citation type="submission" date="2018-08" db="EMBL/GenBank/DDBJ databases">
        <title>The metabolism and importance of syntrophic acetate oxidation coupled to methane or sulfide production in haloalkaline environments.</title>
        <authorList>
            <person name="Timmers P.H.A."/>
            <person name="Vavourakis C.D."/>
            <person name="Sorokin D.Y."/>
            <person name="Sinninghe Damste J.S."/>
            <person name="Muyzer G."/>
            <person name="Stams A.J.M."/>
            <person name="Plugge C.M."/>
        </authorList>
    </citation>
    <scope>NUCLEOTIDE SEQUENCE [LARGE SCALE GENOMIC DNA]</scope>
    <source>
        <strain evidence="1">MSAO_Bac1</strain>
    </source>
</reference>
<name>A0A424YEF1_9FIRM</name>
<dbReference type="EMBL" id="QZAA01000138">
    <property type="protein sequence ID" value="RQD75870.1"/>
    <property type="molecule type" value="Genomic_DNA"/>
</dbReference>
<dbReference type="AlphaFoldDB" id="A0A424YEF1"/>
<proteinExistence type="predicted"/>
<protein>
    <submittedName>
        <fullName evidence="1">Uncharacterized protein</fullName>
    </submittedName>
</protein>
<evidence type="ECO:0000313" key="2">
    <source>
        <dbReference type="Proteomes" id="UP000285138"/>
    </source>
</evidence>
<comment type="caution">
    <text evidence="1">The sequence shown here is derived from an EMBL/GenBank/DDBJ whole genome shotgun (WGS) entry which is preliminary data.</text>
</comment>
<evidence type="ECO:0000313" key="1">
    <source>
        <dbReference type="EMBL" id="RQD75870.1"/>
    </source>
</evidence>
<dbReference type="Proteomes" id="UP000285138">
    <property type="component" value="Unassembled WGS sequence"/>
</dbReference>
<organism evidence="1 2">
    <name type="scientific">Candidatus Syntrophonatronum acetioxidans</name>
    <dbReference type="NCBI Taxonomy" id="1795816"/>
    <lineage>
        <taxon>Bacteria</taxon>
        <taxon>Bacillati</taxon>
        <taxon>Bacillota</taxon>
        <taxon>Clostridia</taxon>
        <taxon>Eubacteriales</taxon>
        <taxon>Syntrophomonadaceae</taxon>
        <taxon>Candidatus Syntrophonatronum</taxon>
    </lineage>
</organism>